<dbReference type="EMBL" id="MEVI01000001">
    <property type="protein sequence ID" value="OGC55914.1"/>
    <property type="molecule type" value="Genomic_DNA"/>
</dbReference>
<reference evidence="1 2" key="1">
    <citation type="journal article" date="2016" name="Nat. Commun.">
        <title>Thousands of microbial genomes shed light on interconnected biogeochemical processes in an aquifer system.</title>
        <authorList>
            <person name="Anantharaman K."/>
            <person name="Brown C.T."/>
            <person name="Hug L.A."/>
            <person name="Sharon I."/>
            <person name="Castelle C.J."/>
            <person name="Probst A.J."/>
            <person name="Thomas B.C."/>
            <person name="Singh A."/>
            <person name="Wilkins M.J."/>
            <person name="Karaoz U."/>
            <person name="Brodie E.L."/>
            <person name="Williams K.H."/>
            <person name="Hubbard S.S."/>
            <person name="Banfield J.F."/>
        </authorList>
    </citation>
    <scope>NUCLEOTIDE SEQUENCE [LARGE SCALE GENOMIC DNA]</scope>
</reference>
<evidence type="ECO:0008006" key="3">
    <source>
        <dbReference type="Google" id="ProtNLM"/>
    </source>
</evidence>
<evidence type="ECO:0000313" key="1">
    <source>
        <dbReference type="EMBL" id="OGC55914.1"/>
    </source>
</evidence>
<comment type="caution">
    <text evidence="1">The sequence shown here is derived from an EMBL/GenBank/DDBJ whole genome shotgun (WGS) entry which is preliminary data.</text>
</comment>
<dbReference type="Pfam" id="PF01547">
    <property type="entry name" value="SBP_bac_1"/>
    <property type="match status" value="1"/>
</dbReference>
<dbReference type="SUPFAM" id="SSF53850">
    <property type="entry name" value="Periplasmic binding protein-like II"/>
    <property type="match status" value="1"/>
</dbReference>
<protein>
    <recommendedName>
        <fullName evidence="3">ABC transporter substrate-binding protein</fullName>
    </recommendedName>
</protein>
<dbReference type="Proteomes" id="UP000176504">
    <property type="component" value="Unassembled WGS sequence"/>
</dbReference>
<dbReference type="InterPro" id="IPR006059">
    <property type="entry name" value="SBP"/>
</dbReference>
<dbReference type="PANTHER" id="PTHR43649:SF12">
    <property type="entry name" value="DIACETYLCHITOBIOSE BINDING PROTEIN DASA"/>
    <property type="match status" value="1"/>
</dbReference>
<name>A0A1F4VFF6_UNCKA</name>
<sequence>MKKALPLPKLRVLFLLLLTSVLLTACSLQDIPVVGKYLGSKPGVTGKPASLTMWGLWEPKEVMDSVIADYKKMHPNVDIMYEERSFVSLKSYKESIFTRLSEGSAPDIIRVHNSWVPSLQGNLSPAPSSIFSATDYENMFYPVAKESAVSEGKVYAVPLHYDGLALLYNKQMFNEGGISSPPATWEEFRIVASRLAKKDKAGNLEVAGAAIGSANNIDHFSSILGLLFSQGGIKVPDDLNSQAAADALTFYTNFVTVEKVWSDVLPPSVEAFADNKVAMVFAPSWEVLNILNRNPNINMGIAPVPRALDLEGNPIVIDWGSFWMEAVSKNSSSPDAAWEFLKYLSTEEVQRKLYSEQSKARPFGEPYSLKSLQGDLSGNAYLDVYVKTAETAKSGVLSSKSGNDKEVDLLKTAVNTVLSGEPASEALSTAQKSFGK</sequence>
<dbReference type="AlphaFoldDB" id="A0A1F4VFF6"/>
<gene>
    <name evidence="1" type="ORF">A3A78_02650</name>
</gene>
<dbReference type="PANTHER" id="PTHR43649">
    <property type="entry name" value="ARABINOSE-BINDING PROTEIN-RELATED"/>
    <property type="match status" value="1"/>
</dbReference>
<dbReference type="Gene3D" id="3.40.190.10">
    <property type="entry name" value="Periplasmic binding protein-like II"/>
    <property type="match status" value="1"/>
</dbReference>
<proteinExistence type="predicted"/>
<organism evidence="1 2">
    <name type="scientific">candidate division WWE3 bacterium RIFCSPLOWO2_01_FULL_41_18</name>
    <dbReference type="NCBI Taxonomy" id="1802625"/>
    <lineage>
        <taxon>Bacteria</taxon>
        <taxon>Katanobacteria</taxon>
    </lineage>
</organism>
<dbReference type="InterPro" id="IPR050490">
    <property type="entry name" value="Bact_solute-bd_prot1"/>
</dbReference>
<evidence type="ECO:0000313" key="2">
    <source>
        <dbReference type="Proteomes" id="UP000176504"/>
    </source>
</evidence>
<dbReference type="PROSITE" id="PS51257">
    <property type="entry name" value="PROKAR_LIPOPROTEIN"/>
    <property type="match status" value="1"/>
</dbReference>
<accession>A0A1F4VFF6</accession>